<dbReference type="InterPro" id="IPR018062">
    <property type="entry name" value="HTH_AraC-typ_CS"/>
</dbReference>
<dbReference type="EMBL" id="JAGSOJ010000004">
    <property type="protein sequence ID" value="MCM1991824.1"/>
    <property type="molecule type" value="Genomic_DNA"/>
</dbReference>
<dbReference type="SUPFAM" id="SSF55136">
    <property type="entry name" value="Probable bacterial effector-binding domain"/>
    <property type="match status" value="1"/>
</dbReference>
<protein>
    <submittedName>
        <fullName evidence="5">AraC family transcriptional regulator</fullName>
    </submittedName>
</protein>
<dbReference type="PROSITE" id="PS01124">
    <property type="entry name" value="HTH_ARAC_FAMILY_2"/>
    <property type="match status" value="1"/>
</dbReference>
<dbReference type="SUPFAM" id="SSF46689">
    <property type="entry name" value="Homeodomain-like"/>
    <property type="match status" value="2"/>
</dbReference>
<evidence type="ECO:0000259" key="4">
    <source>
        <dbReference type="PROSITE" id="PS01124"/>
    </source>
</evidence>
<evidence type="ECO:0000256" key="3">
    <source>
        <dbReference type="ARBA" id="ARBA00023163"/>
    </source>
</evidence>
<evidence type="ECO:0000256" key="1">
    <source>
        <dbReference type="ARBA" id="ARBA00023015"/>
    </source>
</evidence>
<keyword evidence="3" id="KW-0804">Transcription</keyword>
<reference evidence="5" key="1">
    <citation type="journal article" date="2021" name="mSystems">
        <title>Bacteria and Archaea Synergistically Convert Glycine Betaine to Biogenic Methane in the Formosa Cold Seep of the South China Sea.</title>
        <authorList>
            <person name="Li L."/>
            <person name="Zhang W."/>
            <person name="Zhang S."/>
            <person name="Song L."/>
            <person name="Sun Q."/>
            <person name="Zhang H."/>
            <person name="Xiang H."/>
            <person name="Dong X."/>
        </authorList>
    </citation>
    <scope>NUCLEOTIDE SEQUENCE</scope>
    <source>
        <strain evidence="5">ZWT</strain>
    </source>
</reference>
<dbReference type="Pfam" id="PF14526">
    <property type="entry name" value="Cass2"/>
    <property type="match status" value="1"/>
</dbReference>
<accession>A0A9J6P8R6</accession>
<dbReference type="Proteomes" id="UP001056429">
    <property type="component" value="Unassembled WGS sequence"/>
</dbReference>
<reference evidence="5" key="2">
    <citation type="submission" date="2021-04" db="EMBL/GenBank/DDBJ databases">
        <authorList>
            <person name="Dong X."/>
        </authorList>
    </citation>
    <scope>NUCLEOTIDE SEQUENCE</scope>
    <source>
        <strain evidence="5">ZWT</strain>
    </source>
</reference>
<evidence type="ECO:0000313" key="6">
    <source>
        <dbReference type="Proteomes" id="UP001056429"/>
    </source>
</evidence>
<dbReference type="PROSITE" id="PS00041">
    <property type="entry name" value="HTH_ARAC_FAMILY_1"/>
    <property type="match status" value="1"/>
</dbReference>
<dbReference type="GO" id="GO:0003700">
    <property type="term" value="F:DNA-binding transcription factor activity"/>
    <property type="evidence" value="ECO:0007669"/>
    <property type="project" value="InterPro"/>
</dbReference>
<name>A0A9J6P8R6_9CLOT</name>
<feature type="domain" description="HTH araC/xylS-type" evidence="4">
    <location>
        <begin position="8"/>
        <end position="106"/>
    </location>
</feature>
<comment type="caution">
    <text evidence="5">The sequence shown here is derived from an EMBL/GenBank/DDBJ whole genome shotgun (WGS) entry which is preliminary data.</text>
</comment>
<dbReference type="SMART" id="SM00871">
    <property type="entry name" value="AraC_E_bind"/>
    <property type="match status" value="1"/>
</dbReference>
<dbReference type="InterPro" id="IPR050959">
    <property type="entry name" value="MarA-like"/>
</dbReference>
<dbReference type="InterPro" id="IPR029441">
    <property type="entry name" value="Cass2"/>
</dbReference>
<dbReference type="InterPro" id="IPR018060">
    <property type="entry name" value="HTH_AraC"/>
</dbReference>
<gene>
    <name evidence="5" type="ORF">KDK92_18960</name>
</gene>
<dbReference type="Gene3D" id="3.20.80.10">
    <property type="entry name" value="Regulatory factor, effector binding domain"/>
    <property type="match status" value="1"/>
</dbReference>
<dbReference type="GO" id="GO:0043565">
    <property type="term" value="F:sequence-specific DNA binding"/>
    <property type="evidence" value="ECO:0007669"/>
    <property type="project" value="InterPro"/>
</dbReference>
<dbReference type="InterPro" id="IPR011256">
    <property type="entry name" value="Reg_factor_effector_dom_sf"/>
</dbReference>
<sequence>MDYFSFIENAIDFIEEKLLDSFSIEDVASEIGFSIPHFYRIFSAIVGETPKNYIRKRRISIGALMLRETNLNICDVAFEIGFESHEVFIRAFKKIYGVAPKNSLLLDSLPLYEKFDVMRKKRLYEKDVLLLDIKIIIKNSFKIIGKTTNLNQAEQVENNLIDKFINEFNQEKSHFPTVNDKDKIYSLYEYDANSIHKDDENINYLYTLGVEYKETDDIPEGFIIKEIPQSKYALFIYDTKEKTLNGESISSLKYEGEPITNVYDYIDGVWVLNSGYTLSDNPDFEIRNTNSDVIIEYYISVEDK</sequence>
<dbReference type="SMART" id="SM00342">
    <property type="entry name" value="HTH_ARAC"/>
    <property type="match status" value="1"/>
</dbReference>
<dbReference type="InterPro" id="IPR010499">
    <property type="entry name" value="AraC_E-bd"/>
</dbReference>
<dbReference type="InterPro" id="IPR009057">
    <property type="entry name" value="Homeodomain-like_sf"/>
</dbReference>
<dbReference type="AlphaFoldDB" id="A0A9J6P8R6"/>
<evidence type="ECO:0000256" key="2">
    <source>
        <dbReference type="ARBA" id="ARBA00023125"/>
    </source>
</evidence>
<dbReference type="Gene3D" id="1.10.10.60">
    <property type="entry name" value="Homeodomain-like"/>
    <property type="match status" value="2"/>
</dbReference>
<organism evidence="5 6">
    <name type="scientific">Oceanirhabdus seepicola</name>
    <dbReference type="NCBI Taxonomy" id="2828781"/>
    <lineage>
        <taxon>Bacteria</taxon>
        <taxon>Bacillati</taxon>
        <taxon>Bacillota</taxon>
        <taxon>Clostridia</taxon>
        <taxon>Eubacteriales</taxon>
        <taxon>Clostridiaceae</taxon>
        <taxon>Oceanirhabdus</taxon>
    </lineage>
</organism>
<keyword evidence="1" id="KW-0805">Transcription regulation</keyword>
<keyword evidence="2" id="KW-0238">DNA-binding</keyword>
<keyword evidence="6" id="KW-1185">Reference proteome</keyword>
<dbReference type="RefSeq" id="WP_250860960.1">
    <property type="nucleotide sequence ID" value="NZ_JAGSOJ010000004.1"/>
</dbReference>
<dbReference type="PANTHER" id="PTHR47504:SF5">
    <property type="entry name" value="RIGHT ORIGIN-BINDING PROTEIN"/>
    <property type="match status" value="1"/>
</dbReference>
<dbReference type="Pfam" id="PF12833">
    <property type="entry name" value="HTH_18"/>
    <property type="match status" value="1"/>
</dbReference>
<evidence type="ECO:0000313" key="5">
    <source>
        <dbReference type="EMBL" id="MCM1991824.1"/>
    </source>
</evidence>
<proteinExistence type="predicted"/>
<dbReference type="PANTHER" id="PTHR47504">
    <property type="entry name" value="RIGHT ORIGIN-BINDING PROTEIN"/>
    <property type="match status" value="1"/>
</dbReference>